<dbReference type="PATRIC" id="fig|2162.10.peg.897"/>
<dbReference type="PANTHER" id="PTHR36984">
    <property type="entry name" value="CRISPR-ASSOCIATED ENDORIBONUCLEASE CAS6 1"/>
    <property type="match status" value="1"/>
</dbReference>
<comment type="similarity">
    <text evidence="1">Belongs to the CRISPR-associated protein Cas6/Cse3/CasE family.</text>
</comment>
<evidence type="ECO:0000256" key="1">
    <source>
        <dbReference type="ARBA" id="ARBA00005937"/>
    </source>
</evidence>
<dbReference type="InterPro" id="IPR049435">
    <property type="entry name" value="Cas_Cas6_C"/>
</dbReference>
<dbReference type="EMBL" id="CP006933">
    <property type="protein sequence ID" value="AIS32257.1"/>
    <property type="molecule type" value="Genomic_DNA"/>
</dbReference>
<keyword evidence="8" id="KW-1185">Reference proteome</keyword>
<gene>
    <name evidence="5" type="ORF">BRM9_1443</name>
    <name evidence="6" type="ORF">MB9_0864</name>
</gene>
<dbReference type="STRING" id="2162.BRM9_1443"/>
<dbReference type="EMBL" id="LN734822">
    <property type="protein sequence ID" value="CEL24505.1"/>
    <property type="molecule type" value="Genomic_DNA"/>
</dbReference>
<evidence type="ECO:0000313" key="5">
    <source>
        <dbReference type="EMBL" id="AIS32257.1"/>
    </source>
</evidence>
<keyword evidence="2" id="KW-0694">RNA-binding</keyword>
<dbReference type="Proteomes" id="UP000029661">
    <property type="component" value="Chromosome"/>
</dbReference>
<dbReference type="Pfam" id="PF01881">
    <property type="entry name" value="Cas_Cas6_C"/>
    <property type="match status" value="1"/>
</dbReference>
<dbReference type="PANTHER" id="PTHR36984:SF1">
    <property type="entry name" value="CRISPR-ASSOCIATED ENDORIBONUCLEASE CAS6 1"/>
    <property type="match status" value="1"/>
</dbReference>
<evidence type="ECO:0000313" key="8">
    <source>
        <dbReference type="Proteomes" id="UP000062768"/>
    </source>
</evidence>
<accession>A0A089ZDY2</accession>
<dbReference type="Proteomes" id="UP000062768">
    <property type="component" value="Chromosome I"/>
</dbReference>
<dbReference type="GO" id="GO:0016788">
    <property type="term" value="F:hydrolase activity, acting on ester bonds"/>
    <property type="evidence" value="ECO:0007669"/>
    <property type="project" value="InterPro"/>
</dbReference>
<evidence type="ECO:0000313" key="6">
    <source>
        <dbReference type="EMBL" id="CEL24505.1"/>
    </source>
</evidence>
<organism evidence="5 7">
    <name type="scientific">Methanobacterium formicicum</name>
    <dbReference type="NCBI Taxonomy" id="2162"/>
    <lineage>
        <taxon>Archaea</taxon>
        <taxon>Methanobacteriati</taxon>
        <taxon>Methanobacteriota</taxon>
        <taxon>Methanomada group</taxon>
        <taxon>Methanobacteria</taxon>
        <taxon>Methanobacteriales</taxon>
        <taxon>Methanobacteriaceae</taxon>
        <taxon>Methanobacterium</taxon>
    </lineage>
</organism>
<dbReference type="InterPro" id="IPR010156">
    <property type="entry name" value="CRISPR-assoc_prot_Cas6"/>
</dbReference>
<feature type="domain" description="CRISPR associated protein Cas6 C-terminal" evidence="4">
    <location>
        <begin position="27"/>
        <end position="162"/>
    </location>
</feature>
<evidence type="ECO:0000259" key="4">
    <source>
        <dbReference type="Pfam" id="PF01881"/>
    </source>
</evidence>
<dbReference type="GO" id="GO:0051607">
    <property type="term" value="P:defense response to virus"/>
    <property type="evidence" value="ECO:0007669"/>
    <property type="project" value="UniProtKB-KW"/>
</dbReference>
<evidence type="ECO:0000256" key="2">
    <source>
        <dbReference type="ARBA" id="ARBA00022884"/>
    </source>
</evidence>
<sequence>MVEGYLEDPEVIFKKDKLLVEQVELLKQPKFQKKMKLKTMSPIIVRIKREDDRIWDLNPGDLRFYTALQQNLLRKYNSFYSGNGSNNGKEDNNAYDGDEYVKIVPDMKSVKRKRITIEKNGTQTHHRAYLMYFDVEADERLVKFAYDTGLGEKNSMGFGMVNQANYCS</sequence>
<dbReference type="GO" id="GO:0003723">
    <property type="term" value="F:RNA binding"/>
    <property type="evidence" value="ECO:0007669"/>
    <property type="project" value="UniProtKB-KW"/>
</dbReference>
<protein>
    <submittedName>
        <fullName evidence="5">CRISPR-associated protein Cas6</fullName>
    </submittedName>
</protein>
<proteinExistence type="inferred from homology"/>
<keyword evidence="3" id="KW-0051">Antiviral defense</keyword>
<dbReference type="AlphaFoldDB" id="A0A089ZDY2"/>
<reference evidence="6" key="2">
    <citation type="submission" date="2014-09" db="EMBL/GenBank/DDBJ databases">
        <authorList>
            <person name="Bishop-Lilly K.A."/>
            <person name="Broomall S.M."/>
            <person name="Chain P.S."/>
            <person name="Chertkov O."/>
            <person name="Coyne S.R."/>
            <person name="Daligault H.E."/>
            <person name="Davenport K.W."/>
            <person name="Erkkila T."/>
            <person name="Frey K.G."/>
            <person name="Gibbons H.S."/>
            <person name="Gu W."/>
            <person name="Jaissle J."/>
            <person name="Johnson S.L."/>
            <person name="Koroleva G.I."/>
            <person name="Ladner J.T."/>
            <person name="Lo C.-C."/>
            <person name="Minogue T.D."/>
            <person name="Munk C."/>
            <person name="Palacios G.F."/>
            <person name="Redden C.L."/>
            <person name="Rosenzweig C.N."/>
            <person name="Scholz M.B."/>
            <person name="Teshima H."/>
            <person name="Xu Y."/>
        </authorList>
    </citation>
    <scope>NUCLEOTIDE SEQUENCE</scope>
    <source>
        <strain evidence="6">Mb9</strain>
    </source>
</reference>
<evidence type="ECO:0000313" key="7">
    <source>
        <dbReference type="Proteomes" id="UP000029661"/>
    </source>
</evidence>
<dbReference type="NCBIfam" id="TIGR01877">
    <property type="entry name" value="cas_cas6"/>
    <property type="match status" value="1"/>
</dbReference>
<dbReference type="KEGG" id="mfc:BRM9_1443"/>
<dbReference type="Gene3D" id="3.30.70.1900">
    <property type="match status" value="1"/>
</dbReference>
<name>A0A089ZDY2_METFO</name>
<evidence type="ECO:0000256" key="3">
    <source>
        <dbReference type="ARBA" id="ARBA00023118"/>
    </source>
</evidence>
<reference evidence="5" key="1">
    <citation type="submission" date="2013-12" db="EMBL/GenBank/DDBJ databases">
        <title>The complete genome sequence of Methanobacterium sp. BRM9.</title>
        <authorList>
            <consortium name="Pastoral Greenhouse Gas Research Consortium"/>
            <person name="Kelly W.J."/>
            <person name="Leahy S.C."/>
            <person name="Perry R."/>
            <person name="Li D."/>
            <person name="Altermann E."/>
            <person name="Lambie S.C."/>
            <person name="Attwood G.T."/>
        </authorList>
    </citation>
    <scope>NUCLEOTIDE SEQUENCE [LARGE SCALE GENOMIC DNA]</scope>
    <source>
        <strain evidence="5">BRM9</strain>
    </source>
</reference>